<dbReference type="GO" id="GO:0016705">
    <property type="term" value="F:oxidoreductase activity, acting on paired donors, with incorporation or reduction of molecular oxygen"/>
    <property type="evidence" value="ECO:0007669"/>
    <property type="project" value="InterPro"/>
</dbReference>
<dbReference type="EMBL" id="CAJVCH010106328">
    <property type="protein sequence ID" value="CAG7724165.1"/>
    <property type="molecule type" value="Genomic_DNA"/>
</dbReference>
<dbReference type="PANTHER" id="PTHR24299">
    <property type="entry name" value="CYTOCHROME P450 FAMILY 1"/>
    <property type="match status" value="1"/>
</dbReference>
<dbReference type="GO" id="GO:0005506">
    <property type="term" value="F:iron ion binding"/>
    <property type="evidence" value="ECO:0007669"/>
    <property type="project" value="InterPro"/>
</dbReference>
<comment type="caution">
    <text evidence="1">The sequence shown here is derived from an EMBL/GenBank/DDBJ whole genome shotgun (WGS) entry which is preliminary data.</text>
</comment>
<feature type="non-terminal residue" evidence="1">
    <location>
        <position position="1"/>
    </location>
</feature>
<keyword evidence="2" id="KW-1185">Reference proteome</keyword>
<evidence type="ECO:0000313" key="1">
    <source>
        <dbReference type="EMBL" id="CAG7724165.1"/>
    </source>
</evidence>
<evidence type="ECO:0008006" key="3">
    <source>
        <dbReference type="Google" id="ProtNLM"/>
    </source>
</evidence>
<organism evidence="1 2">
    <name type="scientific">Allacma fusca</name>
    <dbReference type="NCBI Taxonomy" id="39272"/>
    <lineage>
        <taxon>Eukaryota</taxon>
        <taxon>Metazoa</taxon>
        <taxon>Ecdysozoa</taxon>
        <taxon>Arthropoda</taxon>
        <taxon>Hexapoda</taxon>
        <taxon>Collembola</taxon>
        <taxon>Symphypleona</taxon>
        <taxon>Sminthuridae</taxon>
        <taxon>Allacma</taxon>
    </lineage>
</organism>
<proteinExistence type="predicted"/>
<evidence type="ECO:0000313" key="2">
    <source>
        <dbReference type="Proteomes" id="UP000708208"/>
    </source>
</evidence>
<dbReference type="GO" id="GO:0020037">
    <property type="term" value="F:heme binding"/>
    <property type="evidence" value="ECO:0007669"/>
    <property type="project" value="InterPro"/>
</dbReference>
<dbReference type="PANTHER" id="PTHR24299:SF21">
    <property type="entry name" value="OS09G0441600 PROTEIN"/>
    <property type="match status" value="1"/>
</dbReference>
<dbReference type="Pfam" id="PF00067">
    <property type="entry name" value="p450"/>
    <property type="match status" value="1"/>
</dbReference>
<accession>A0A8J2KC05</accession>
<sequence length="112" mass="12828">MFTYVFVVLATLLAIFYFYEFKKQNLPPGPFYRLPILGHLPFLGDNPSATLLQWSKIFGPILHVYLGSFEAIVINDSQLIKKAFNLNTFVGRPHNKLLDKISGDRRGFSFTD</sequence>
<protein>
    <recommendedName>
        <fullName evidence="3">Cytochrome P450</fullName>
    </recommendedName>
</protein>
<dbReference type="OrthoDB" id="1844152at2759"/>
<dbReference type="AlphaFoldDB" id="A0A8J2KC05"/>
<name>A0A8J2KC05_9HEXA</name>
<dbReference type="InterPro" id="IPR001128">
    <property type="entry name" value="Cyt_P450"/>
</dbReference>
<gene>
    <name evidence="1" type="ORF">AFUS01_LOCUS13202</name>
</gene>
<dbReference type="Proteomes" id="UP000708208">
    <property type="component" value="Unassembled WGS sequence"/>
</dbReference>
<reference evidence="1" key="1">
    <citation type="submission" date="2021-06" db="EMBL/GenBank/DDBJ databases">
        <authorList>
            <person name="Hodson N. C."/>
            <person name="Mongue J. A."/>
            <person name="Jaron S. K."/>
        </authorList>
    </citation>
    <scope>NUCLEOTIDE SEQUENCE</scope>
</reference>
<dbReference type="GO" id="GO:0004497">
    <property type="term" value="F:monooxygenase activity"/>
    <property type="evidence" value="ECO:0007669"/>
    <property type="project" value="InterPro"/>
</dbReference>